<dbReference type="AlphaFoldDB" id="A0A0J8R5J4"/>
<feature type="compositionally biased region" description="Low complexity" evidence="1">
    <location>
        <begin position="392"/>
        <end position="403"/>
    </location>
</feature>
<organism evidence="2 3">
    <name type="scientific">Coccidioides immitis RMSCC 3703</name>
    <dbReference type="NCBI Taxonomy" id="454286"/>
    <lineage>
        <taxon>Eukaryota</taxon>
        <taxon>Fungi</taxon>
        <taxon>Dikarya</taxon>
        <taxon>Ascomycota</taxon>
        <taxon>Pezizomycotina</taxon>
        <taxon>Eurotiomycetes</taxon>
        <taxon>Eurotiomycetidae</taxon>
        <taxon>Onygenales</taxon>
        <taxon>Onygenaceae</taxon>
        <taxon>Coccidioides</taxon>
    </lineage>
</organism>
<evidence type="ECO:0000313" key="2">
    <source>
        <dbReference type="EMBL" id="KMU80384.1"/>
    </source>
</evidence>
<gene>
    <name evidence="2" type="ORF">CISG_02235</name>
</gene>
<protein>
    <submittedName>
        <fullName evidence="2">Uncharacterized protein</fullName>
    </submittedName>
</protein>
<feature type="compositionally biased region" description="Polar residues" evidence="1">
    <location>
        <begin position="315"/>
        <end position="333"/>
    </location>
</feature>
<dbReference type="Proteomes" id="UP000054559">
    <property type="component" value="Unassembled WGS sequence"/>
</dbReference>
<feature type="compositionally biased region" description="Polar residues" evidence="1">
    <location>
        <begin position="413"/>
        <end position="432"/>
    </location>
</feature>
<sequence length="557" mass="60676">MAKLGMIARGYFRRWNFRTIPLFLATGPIASLGWDMTSKWLVECDPNNCFRCLQLKIRSKQPFQRAASKNLPDNLPLRTERGKAVPPYHRFTNAAPPGRRTLIDSVSDTALQLKFADVHYYFSPPSPRPPLHRFDKGSYLYLYHDATQHKARIEIANNPGLPEQDAFAGSLGATLLRNSDKFPTLFTLTVNAQRQSVSGEQPGQLATNEWSLISGHPHDTSGTLHKLHTLDIYFWTVDDAGLFLATVRRILDPSQIDIIATQPSQQTSSMSTVVQQLEQAAISDPGYQNNYPGRTSPTSSTNLPPPPPGAPPVKSASTVAQPPTAQVSSSESPRSNHRIKKPKTMRLGLHPAAPAGSCSSSRARHTFHALPGSPGLTQPQSPPPHSSGLSFGPTSGPVTTGPPASGPPAPLNYAQQPPSQEPNIGIYRQQSFGPPPGAENYSQAQQFQQQHAVAYSQPQTPPAIYGQHQAYQPQSQPHPQQPQVPISGYSDYSYGQPQQTMGNAYDIHNQHMCCPVSDDGVAGSLKPMDEGRNAGGKENKSIRPLEILDNALLADPE</sequence>
<feature type="region of interest" description="Disordered" evidence="1">
    <location>
        <begin position="284"/>
        <end position="485"/>
    </location>
</feature>
<proteinExistence type="predicted"/>
<feature type="compositionally biased region" description="Basic residues" evidence="1">
    <location>
        <begin position="335"/>
        <end position="344"/>
    </location>
</feature>
<feature type="compositionally biased region" description="Low complexity" evidence="1">
    <location>
        <begin position="467"/>
        <end position="485"/>
    </location>
</feature>
<dbReference type="STRING" id="454286.A0A0J8R5J4"/>
<evidence type="ECO:0000313" key="3">
    <source>
        <dbReference type="Proteomes" id="UP000054559"/>
    </source>
</evidence>
<feature type="compositionally biased region" description="Low complexity" evidence="1">
    <location>
        <begin position="443"/>
        <end position="457"/>
    </location>
</feature>
<dbReference type="EMBL" id="DS268124">
    <property type="protein sequence ID" value="KMU80384.1"/>
    <property type="molecule type" value="Genomic_DNA"/>
</dbReference>
<dbReference type="OrthoDB" id="5408296at2759"/>
<name>A0A0J8R5J4_COCIT</name>
<accession>A0A0J8R5J4</accession>
<evidence type="ECO:0000256" key="1">
    <source>
        <dbReference type="SAM" id="MobiDB-lite"/>
    </source>
</evidence>
<reference evidence="3" key="1">
    <citation type="journal article" date="2010" name="Genome Res.">
        <title>Population genomic sequencing of Coccidioides fungi reveals recent hybridization and transposon control.</title>
        <authorList>
            <person name="Neafsey D.E."/>
            <person name="Barker B.M."/>
            <person name="Sharpton T.J."/>
            <person name="Stajich J.E."/>
            <person name="Park D.J."/>
            <person name="Whiston E."/>
            <person name="Hung C.-Y."/>
            <person name="McMahan C."/>
            <person name="White J."/>
            <person name="Sykes S."/>
            <person name="Heiman D."/>
            <person name="Young S."/>
            <person name="Zeng Q."/>
            <person name="Abouelleil A."/>
            <person name="Aftuck L."/>
            <person name="Bessette D."/>
            <person name="Brown A."/>
            <person name="FitzGerald M."/>
            <person name="Lui A."/>
            <person name="Macdonald J.P."/>
            <person name="Priest M."/>
            <person name="Orbach M.J."/>
            <person name="Galgiani J.N."/>
            <person name="Kirkland T.N."/>
            <person name="Cole G.T."/>
            <person name="Birren B.W."/>
            <person name="Henn M.R."/>
            <person name="Taylor J.W."/>
            <person name="Rounsley S.D."/>
        </authorList>
    </citation>
    <scope>NUCLEOTIDE SEQUENCE [LARGE SCALE GENOMIC DNA]</scope>
    <source>
        <strain evidence="3">RMSCC 3703</strain>
    </source>
</reference>